<evidence type="ECO:0000259" key="5">
    <source>
        <dbReference type="PROSITE" id="PS50931"/>
    </source>
</evidence>
<keyword evidence="2" id="KW-0805">Transcription regulation</keyword>
<dbReference type="GO" id="GO:0003700">
    <property type="term" value="F:DNA-binding transcription factor activity"/>
    <property type="evidence" value="ECO:0007669"/>
    <property type="project" value="InterPro"/>
</dbReference>
<dbReference type="PROSITE" id="PS50931">
    <property type="entry name" value="HTH_LYSR"/>
    <property type="match status" value="1"/>
</dbReference>
<name>A0A829HIA8_9GAMM</name>
<comment type="caution">
    <text evidence="6">The sequence shown here is derived from an EMBL/GenBank/DDBJ whole genome shotgun (WGS) entry which is preliminary data.</text>
</comment>
<evidence type="ECO:0000256" key="4">
    <source>
        <dbReference type="ARBA" id="ARBA00023163"/>
    </source>
</evidence>
<organism evidence="6 7">
    <name type="scientific">Acinetobacter gyllenbergii CIP 110306 = MTCC 11365</name>
    <dbReference type="NCBI Taxonomy" id="1217657"/>
    <lineage>
        <taxon>Bacteria</taxon>
        <taxon>Pseudomonadati</taxon>
        <taxon>Pseudomonadota</taxon>
        <taxon>Gammaproteobacteria</taxon>
        <taxon>Moraxellales</taxon>
        <taxon>Moraxellaceae</taxon>
        <taxon>Acinetobacter</taxon>
    </lineage>
</organism>
<dbReference type="InterPro" id="IPR036390">
    <property type="entry name" value="WH_DNA-bd_sf"/>
</dbReference>
<dbReference type="InterPro" id="IPR058163">
    <property type="entry name" value="LysR-type_TF_proteobact-type"/>
</dbReference>
<dbReference type="InterPro" id="IPR036388">
    <property type="entry name" value="WH-like_DNA-bd_sf"/>
</dbReference>
<sequence>MGWAAMQKLDDLLLFAEVVEHAGFSAAARNLGLQRSKLSRHISELENRIGVRLLHRNTRNVVLTPAGEEVYIHAKALKQAAQNAFAVATDLAGDPKGTLRVGCSSTFAQEALLPILDSFLRQYPKIRLIINTSDHNIDLISAQVDLVFRISSKLLNDSSLIIRPVCDLPMVLVASQNYMRDKEKIESPEQLKQLNFIALSVQMNLISQIFTSQNNDLNTVLLEPYISCGNMSVLKSAVQQGMGVAVLPWYLCANELESGQFVNVFKADSAWSPQASLVNALIPTRENILLATKLFLDFSIPRLRHKLNPALSN</sequence>
<comment type="similarity">
    <text evidence="1">Belongs to the LysR transcriptional regulatory family.</text>
</comment>
<dbReference type="SUPFAM" id="SSF46785">
    <property type="entry name" value="Winged helix' DNA-binding domain"/>
    <property type="match status" value="1"/>
</dbReference>
<protein>
    <recommendedName>
        <fullName evidence="5">HTH lysR-type domain-containing protein</fullName>
    </recommendedName>
</protein>
<dbReference type="Pfam" id="PF00126">
    <property type="entry name" value="HTH_1"/>
    <property type="match status" value="1"/>
</dbReference>
<reference evidence="6 7" key="1">
    <citation type="submission" date="2013-06" db="EMBL/GenBank/DDBJ databases">
        <title>The Genome Sequence of Acinetobacter gyllenbergii CIP 110306.</title>
        <authorList>
            <consortium name="The Broad Institute Genome Sequencing Platform"/>
            <consortium name="The Broad Institute Genome Sequencing Center for Infectious Disease"/>
            <person name="Cerqueira G."/>
            <person name="Feldgarden M."/>
            <person name="Courvalin P."/>
            <person name="Perichon B."/>
            <person name="Grillot-Courvalin C."/>
            <person name="Clermont D."/>
            <person name="Rocha E."/>
            <person name="Yoon E.-J."/>
            <person name="Nemec A."/>
            <person name="Young S.K."/>
            <person name="Zeng Q."/>
            <person name="Gargeya S."/>
            <person name="Fitzgerald M."/>
            <person name="Abouelleil A."/>
            <person name="Alvarado L."/>
            <person name="Berlin A.M."/>
            <person name="Chapman S.B."/>
            <person name="Dewar J."/>
            <person name="Goldberg J."/>
            <person name="Griggs A."/>
            <person name="Gujja S."/>
            <person name="Hansen M."/>
            <person name="Howarth C."/>
            <person name="Imamovic A."/>
            <person name="Larimer J."/>
            <person name="McCowan C."/>
            <person name="Murphy C."/>
            <person name="Pearson M."/>
            <person name="Priest M."/>
            <person name="Roberts A."/>
            <person name="Saif S."/>
            <person name="Shea T."/>
            <person name="Sykes S."/>
            <person name="Wortman J."/>
            <person name="Nusbaum C."/>
            <person name="Birren B."/>
        </authorList>
    </citation>
    <scope>NUCLEOTIDE SEQUENCE [LARGE SCALE GENOMIC DNA]</scope>
    <source>
        <strain evidence="6 7">CIP 110306</strain>
    </source>
</reference>
<evidence type="ECO:0000256" key="2">
    <source>
        <dbReference type="ARBA" id="ARBA00023015"/>
    </source>
</evidence>
<keyword evidence="4" id="KW-0804">Transcription</keyword>
<dbReference type="PANTHER" id="PTHR30537:SF31">
    <property type="entry name" value="TRANSCRIPTIONAL REGULATOR, LYSR FAMILY"/>
    <property type="match status" value="1"/>
</dbReference>
<feature type="domain" description="HTH lysR-type" evidence="5">
    <location>
        <begin position="7"/>
        <end position="64"/>
    </location>
</feature>
<dbReference type="Pfam" id="PF03466">
    <property type="entry name" value="LysR_substrate"/>
    <property type="match status" value="1"/>
</dbReference>
<keyword evidence="7" id="KW-1185">Reference proteome</keyword>
<evidence type="ECO:0000256" key="3">
    <source>
        <dbReference type="ARBA" id="ARBA00023125"/>
    </source>
</evidence>
<evidence type="ECO:0000313" key="7">
    <source>
        <dbReference type="Proteomes" id="UP000014523"/>
    </source>
</evidence>
<dbReference type="Proteomes" id="UP000014523">
    <property type="component" value="Unassembled WGS sequence"/>
</dbReference>
<evidence type="ECO:0000256" key="1">
    <source>
        <dbReference type="ARBA" id="ARBA00009437"/>
    </source>
</evidence>
<dbReference type="InterPro" id="IPR000847">
    <property type="entry name" value="LysR_HTH_N"/>
</dbReference>
<proteinExistence type="inferred from homology"/>
<dbReference type="CDD" id="cd08422">
    <property type="entry name" value="PBP2_CrgA_like"/>
    <property type="match status" value="1"/>
</dbReference>
<dbReference type="Gene3D" id="3.40.190.290">
    <property type="match status" value="1"/>
</dbReference>
<dbReference type="FunFam" id="1.10.10.10:FF:000001">
    <property type="entry name" value="LysR family transcriptional regulator"/>
    <property type="match status" value="1"/>
</dbReference>
<dbReference type="GO" id="GO:0043565">
    <property type="term" value="F:sequence-specific DNA binding"/>
    <property type="evidence" value="ECO:0007669"/>
    <property type="project" value="TreeGrafter"/>
</dbReference>
<dbReference type="InterPro" id="IPR005119">
    <property type="entry name" value="LysR_subst-bd"/>
</dbReference>
<accession>A0A829HIA8</accession>
<evidence type="ECO:0000313" key="6">
    <source>
        <dbReference type="EMBL" id="EPF80195.1"/>
    </source>
</evidence>
<dbReference type="GO" id="GO:0006351">
    <property type="term" value="P:DNA-templated transcription"/>
    <property type="evidence" value="ECO:0007669"/>
    <property type="project" value="TreeGrafter"/>
</dbReference>
<dbReference type="SUPFAM" id="SSF53850">
    <property type="entry name" value="Periplasmic binding protein-like II"/>
    <property type="match status" value="1"/>
</dbReference>
<gene>
    <name evidence="6" type="ORF">F957_02268</name>
</gene>
<keyword evidence="3" id="KW-0238">DNA-binding</keyword>
<dbReference type="PANTHER" id="PTHR30537">
    <property type="entry name" value="HTH-TYPE TRANSCRIPTIONAL REGULATOR"/>
    <property type="match status" value="1"/>
</dbReference>
<dbReference type="Gene3D" id="1.10.10.10">
    <property type="entry name" value="Winged helix-like DNA-binding domain superfamily/Winged helix DNA-binding domain"/>
    <property type="match status" value="1"/>
</dbReference>
<dbReference type="EMBL" id="ATGG01000017">
    <property type="protein sequence ID" value="EPF80195.1"/>
    <property type="molecule type" value="Genomic_DNA"/>
</dbReference>
<dbReference type="AlphaFoldDB" id="A0A829HIA8"/>